<evidence type="ECO:0000259" key="1">
    <source>
        <dbReference type="Pfam" id="PF02627"/>
    </source>
</evidence>
<dbReference type="SUPFAM" id="SSF69118">
    <property type="entry name" value="AhpD-like"/>
    <property type="match status" value="1"/>
</dbReference>
<feature type="domain" description="Carboxymuconolactone decarboxylase-like" evidence="1">
    <location>
        <begin position="27"/>
        <end position="109"/>
    </location>
</feature>
<sequence length="160" mass="18056">MENTLSPAWPATRVVPQPRFDLVRAEPRAYAGLMTMHKQLSQSELSLTHWDLINVRVSQLNGCAYCLMTHAQEALDHGETEQRLRALPAWRETPYFTAEERALLALAEEVTLLPQHHVADAVYDEAKRLLGETYLAQVLLATVAMNAWNRLGIAQRKVPA</sequence>
<dbReference type="GO" id="GO:0051920">
    <property type="term" value="F:peroxiredoxin activity"/>
    <property type="evidence" value="ECO:0007669"/>
    <property type="project" value="InterPro"/>
</dbReference>
<gene>
    <name evidence="2" type="ORF">GO988_14465</name>
</gene>
<keyword evidence="3" id="KW-1185">Reference proteome</keyword>
<evidence type="ECO:0000313" key="3">
    <source>
        <dbReference type="Proteomes" id="UP000441336"/>
    </source>
</evidence>
<name>A0A7K1TGJ2_9BACT</name>
<protein>
    <submittedName>
        <fullName evidence="2">Carboxymuconolactone decarboxylase family protein</fullName>
    </submittedName>
</protein>
<accession>A0A7K1TGJ2</accession>
<reference evidence="2 3" key="1">
    <citation type="submission" date="2019-12" db="EMBL/GenBank/DDBJ databases">
        <title>Hymenobacter sp. HMF4947 Genome sequencing and assembly.</title>
        <authorList>
            <person name="Kang H."/>
            <person name="Cha I."/>
            <person name="Kim H."/>
            <person name="Joh K."/>
        </authorList>
    </citation>
    <scope>NUCLEOTIDE SEQUENCE [LARGE SCALE GENOMIC DNA]</scope>
    <source>
        <strain evidence="2 3">HMF4947</strain>
    </source>
</reference>
<organism evidence="2 3">
    <name type="scientific">Hymenobacter ginkgonis</name>
    <dbReference type="NCBI Taxonomy" id="2682976"/>
    <lineage>
        <taxon>Bacteria</taxon>
        <taxon>Pseudomonadati</taxon>
        <taxon>Bacteroidota</taxon>
        <taxon>Cytophagia</taxon>
        <taxon>Cytophagales</taxon>
        <taxon>Hymenobacteraceae</taxon>
        <taxon>Hymenobacter</taxon>
    </lineage>
</organism>
<dbReference type="InterPro" id="IPR003779">
    <property type="entry name" value="CMD-like"/>
</dbReference>
<dbReference type="Proteomes" id="UP000441336">
    <property type="component" value="Unassembled WGS sequence"/>
</dbReference>
<dbReference type="InterPro" id="IPR004675">
    <property type="entry name" value="AhpD_core"/>
</dbReference>
<evidence type="ECO:0000313" key="2">
    <source>
        <dbReference type="EMBL" id="MVN77536.1"/>
    </source>
</evidence>
<dbReference type="Pfam" id="PF02627">
    <property type="entry name" value="CMD"/>
    <property type="match status" value="1"/>
</dbReference>
<dbReference type="InterPro" id="IPR029032">
    <property type="entry name" value="AhpD-like"/>
</dbReference>
<dbReference type="Gene3D" id="1.20.1290.10">
    <property type="entry name" value="AhpD-like"/>
    <property type="match status" value="1"/>
</dbReference>
<dbReference type="EMBL" id="WQKZ01000003">
    <property type="protein sequence ID" value="MVN77536.1"/>
    <property type="molecule type" value="Genomic_DNA"/>
</dbReference>
<dbReference type="PANTHER" id="PTHR34846">
    <property type="entry name" value="4-CARBOXYMUCONOLACTONE DECARBOXYLASE FAMILY PROTEIN (AFU_ORTHOLOGUE AFUA_6G11590)"/>
    <property type="match status" value="1"/>
</dbReference>
<dbReference type="AlphaFoldDB" id="A0A7K1TGJ2"/>
<proteinExistence type="predicted"/>
<comment type="caution">
    <text evidence="2">The sequence shown here is derived from an EMBL/GenBank/DDBJ whole genome shotgun (WGS) entry which is preliminary data.</text>
</comment>
<dbReference type="NCBIfam" id="TIGR00778">
    <property type="entry name" value="ahpD_dom"/>
    <property type="match status" value="1"/>
</dbReference>
<dbReference type="RefSeq" id="WP_157566654.1">
    <property type="nucleotide sequence ID" value="NZ_WQKZ01000003.1"/>
</dbReference>
<dbReference type="PANTHER" id="PTHR34846:SF10">
    <property type="entry name" value="CYTOPLASMIC PROTEIN"/>
    <property type="match status" value="1"/>
</dbReference>